<dbReference type="Gene3D" id="3.80.10.10">
    <property type="entry name" value="Ribonuclease Inhibitor"/>
    <property type="match status" value="1"/>
</dbReference>
<proteinExistence type="predicted"/>
<dbReference type="Pfam" id="PF13306">
    <property type="entry name" value="LRR_5"/>
    <property type="match status" value="1"/>
</dbReference>
<evidence type="ECO:0000313" key="2">
    <source>
        <dbReference type="Proteomes" id="UP001054902"/>
    </source>
</evidence>
<name>A0AAD3D1W3_9STRA</name>
<evidence type="ECO:0000313" key="1">
    <source>
        <dbReference type="EMBL" id="GFH55281.1"/>
    </source>
</evidence>
<reference evidence="1 2" key="1">
    <citation type="journal article" date="2021" name="Sci. Rep.">
        <title>The genome of the diatom Chaetoceros tenuissimus carries an ancient integrated fragment of an extant virus.</title>
        <authorList>
            <person name="Hongo Y."/>
            <person name="Kimura K."/>
            <person name="Takaki Y."/>
            <person name="Yoshida Y."/>
            <person name="Baba S."/>
            <person name="Kobayashi G."/>
            <person name="Nagasaki K."/>
            <person name="Hano T."/>
            <person name="Tomaru Y."/>
        </authorList>
    </citation>
    <scope>NUCLEOTIDE SEQUENCE [LARGE SCALE GENOMIC DNA]</scope>
    <source>
        <strain evidence="1 2">NIES-3715</strain>
    </source>
</reference>
<dbReference type="InterPro" id="IPR032675">
    <property type="entry name" value="LRR_dom_sf"/>
</dbReference>
<organism evidence="1 2">
    <name type="scientific">Chaetoceros tenuissimus</name>
    <dbReference type="NCBI Taxonomy" id="426638"/>
    <lineage>
        <taxon>Eukaryota</taxon>
        <taxon>Sar</taxon>
        <taxon>Stramenopiles</taxon>
        <taxon>Ochrophyta</taxon>
        <taxon>Bacillariophyta</taxon>
        <taxon>Coscinodiscophyceae</taxon>
        <taxon>Chaetocerotophycidae</taxon>
        <taxon>Chaetocerotales</taxon>
        <taxon>Chaetocerotaceae</taxon>
        <taxon>Chaetoceros</taxon>
    </lineage>
</organism>
<dbReference type="Proteomes" id="UP001054902">
    <property type="component" value="Unassembled WGS sequence"/>
</dbReference>
<protein>
    <submittedName>
        <fullName evidence="1">Uncharacterized protein</fullName>
    </submittedName>
</protein>
<keyword evidence="2" id="KW-1185">Reference proteome</keyword>
<sequence>MANTVKTLRDNAFGMFTNLEEVIWSENLETIGERALEGCERLGKFFGPTNFLPPTCRLIGPHAFKNTQFLNMIIIPEHALVHPSAFNASMVWDSSPYNEDDDDDPRQLVNWNKKHQHENYPIHEMFAKSQINPKDVLHELCNNDDYLSSFSCNRLYKEKDRYGLTPMMDYLHRNPYVDETKFDELKLVTASIARMMRLDGF</sequence>
<gene>
    <name evidence="1" type="ORF">CTEN210_11757</name>
</gene>
<dbReference type="AlphaFoldDB" id="A0AAD3D1W3"/>
<dbReference type="EMBL" id="BLLK01000047">
    <property type="protein sequence ID" value="GFH55281.1"/>
    <property type="molecule type" value="Genomic_DNA"/>
</dbReference>
<dbReference type="InterPro" id="IPR026906">
    <property type="entry name" value="LRR_5"/>
</dbReference>
<comment type="caution">
    <text evidence="1">The sequence shown here is derived from an EMBL/GenBank/DDBJ whole genome shotgun (WGS) entry which is preliminary data.</text>
</comment>
<accession>A0AAD3D1W3</accession>